<evidence type="ECO:0000313" key="2">
    <source>
        <dbReference type="Proteomes" id="UP001164539"/>
    </source>
</evidence>
<gene>
    <name evidence="1" type="ORF">OWV82_002031</name>
</gene>
<name>A0ACC1Z169_MELAZ</name>
<dbReference type="Proteomes" id="UP001164539">
    <property type="component" value="Chromosome 1"/>
</dbReference>
<reference evidence="1 2" key="1">
    <citation type="journal article" date="2023" name="Science">
        <title>Complex scaffold remodeling in plant triterpene biosynthesis.</title>
        <authorList>
            <person name="De La Pena R."/>
            <person name="Hodgson H."/>
            <person name="Liu J.C."/>
            <person name="Stephenson M.J."/>
            <person name="Martin A.C."/>
            <person name="Owen C."/>
            <person name="Harkess A."/>
            <person name="Leebens-Mack J."/>
            <person name="Jimenez L.E."/>
            <person name="Osbourn A."/>
            <person name="Sattely E.S."/>
        </authorList>
    </citation>
    <scope>NUCLEOTIDE SEQUENCE [LARGE SCALE GENOMIC DNA]</scope>
    <source>
        <strain evidence="2">cv. JPN11</strain>
        <tissue evidence="1">Leaf</tissue>
    </source>
</reference>
<protein>
    <submittedName>
        <fullName evidence="1">Transcription factor ORG2-like</fullName>
    </submittedName>
</protein>
<dbReference type="EMBL" id="CM051394">
    <property type="protein sequence ID" value="KAJ4729212.1"/>
    <property type="molecule type" value="Genomic_DNA"/>
</dbReference>
<accession>A0ACC1Z169</accession>
<organism evidence="1 2">
    <name type="scientific">Melia azedarach</name>
    <name type="common">Chinaberry tree</name>
    <dbReference type="NCBI Taxonomy" id="155640"/>
    <lineage>
        <taxon>Eukaryota</taxon>
        <taxon>Viridiplantae</taxon>
        <taxon>Streptophyta</taxon>
        <taxon>Embryophyta</taxon>
        <taxon>Tracheophyta</taxon>
        <taxon>Spermatophyta</taxon>
        <taxon>Magnoliopsida</taxon>
        <taxon>eudicotyledons</taxon>
        <taxon>Gunneridae</taxon>
        <taxon>Pentapetalae</taxon>
        <taxon>rosids</taxon>
        <taxon>malvids</taxon>
        <taxon>Sapindales</taxon>
        <taxon>Meliaceae</taxon>
        <taxon>Melia</taxon>
    </lineage>
</organism>
<keyword evidence="2" id="KW-1185">Reference proteome</keyword>
<sequence>MSSPTLNNPNHEDHNFSFPTHDSDDLWPLLADESACLGIQDYDIDHSLDPNIFHQENSSVIEASINETLLENRIENDNDNGLSVNFEVSDNPSVVLPENSILPTQDGKSNCEWDSFLFLEQENSAIAESVIDKRLLGSWSKYHDDNSLSTTLNTFENLCPNLEECSMSLSNKSHDTSGSSDPSTLLEQENSALEQSIHKELQKNIINYSNDDVLSNYVEAPDEPWPLVKEGNTSLPLENHGSCRELESSMLPEKESSAIAAPANSNKGLPEKQVNAKKKDRNQSTIEEHNAKERVRRMKLYSTYLSLGALLPDSGNKKRSAPAIIGRALEYIPELEKEIEQLTLKKNNLVSTFENKQTRDQNPELEHEERQAPTVSVHEVKEGEVIIQITRILKDEDTIFSKLMQNLESEGKSIVGVSTIQVSEKRVCYHLHIQMNSDSLTTNYLAALKEQVVLWLL</sequence>
<proteinExistence type="predicted"/>
<evidence type="ECO:0000313" key="1">
    <source>
        <dbReference type="EMBL" id="KAJ4729212.1"/>
    </source>
</evidence>
<comment type="caution">
    <text evidence="1">The sequence shown here is derived from an EMBL/GenBank/DDBJ whole genome shotgun (WGS) entry which is preliminary data.</text>
</comment>